<dbReference type="Proteomes" id="UP000187735">
    <property type="component" value="Chromosome"/>
</dbReference>
<keyword evidence="2" id="KW-1185">Reference proteome</keyword>
<proteinExistence type="predicted"/>
<accession>A0A1P8WP89</accession>
<dbReference type="EMBL" id="CP017641">
    <property type="protein sequence ID" value="APZ95871.1"/>
    <property type="molecule type" value="Genomic_DNA"/>
</dbReference>
<protein>
    <recommendedName>
        <fullName evidence="3">DAC domain-containing protein</fullName>
    </recommendedName>
</protein>
<dbReference type="AlphaFoldDB" id="A0A1P8WP89"/>
<evidence type="ECO:0008006" key="3">
    <source>
        <dbReference type="Google" id="ProtNLM"/>
    </source>
</evidence>
<dbReference type="RefSeq" id="WP_077026976.1">
    <property type="nucleotide sequence ID" value="NZ_CP017641.1"/>
</dbReference>
<dbReference type="KEGG" id="fmr:Fuma_05534"/>
<name>A0A1P8WP89_9PLAN</name>
<dbReference type="OrthoDB" id="1411841at2"/>
<gene>
    <name evidence="1" type="ORF">Fuma_05534</name>
</gene>
<reference evidence="1 2" key="1">
    <citation type="journal article" date="2016" name="Front. Microbiol.">
        <title>Fuerstia marisgermanicae gen. nov., sp. nov., an Unusual Member of the Phylum Planctomycetes from the German Wadden Sea.</title>
        <authorList>
            <person name="Kohn T."/>
            <person name="Heuer A."/>
            <person name="Jogler M."/>
            <person name="Vollmers J."/>
            <person name="Boedeker C."/>
            <person name="Bunk B."/>
            <person name="Rast P."/>
            <person name="Borchert D."/>
            <person name="Glockner I."/>
            <person name="Freese H.M."/>
            <person name="Klenk H.P."/>
            <person name="Overmann J."/>
            <person name="Kaster A.K."/>
            <person name="Rohde M."/>
            <person name="Wiegand S."/>
            <person name="Jogler C."/>
        </authorList>
    </citation>
    <scope>NUCLEOTIDE SEQUENCE [LARGE SCALE GENOMIC DNA]</scope>
    <source>
        <strain evidence="1 2">NH11</strain>
    </source>
</reference>
<sequence length="350" mass="38400">MNTRTLTFRSQLKGELDDFLKDEGVECSRTCSALVAFAASLASYKEEGISLSPEVFFCDSVEEIAQFLPSSDFHRLGNGPQEDTTIRSALKECAPLARGGWSIFVERGDPTTFQYGVIASADVPFSLTLEEAIIGDTSESEIFALLIRRVAENCVEIRGSNGHARCVFFSDLRYDSPNPAQTLATLARVLTSAVEGAGRDRTRRFLERCLFDSLNRSHGALIAVMSARRKKLPTKLRDAVQLDHPIDLVERVENFHKYGDSQSVARLESASALIEGMLASDGILIARTDGLIIAYRGFLQQSKTEAGTRIVGGSRRRTFGGLTQLVSKNDLVAAFFRSQDGDTEISEVTP</sequence>
<evidence type="ECO:0000313" key="1">
    <source>
        <dbReference type="EMBL" id="APZ95871.1"/>
    </source>
</evidence>
<organism evidence="1 2">
    <name type="scientific">Fuerstiella marisgermanici</name>
    <dbReference type="NCBI Taxonomy" id="1891926"/>
    <lineage>
        <taxon>Bacteria</taxon>
        <taxon>Pseudomonadati</taxon>
        <taxon>Planctomycetota</taxon>
        <taxon>Planctomycetia</taxon>
        <taxon>Planctomycetales</taxon>
        <taxon>Planctomycetaceae</taxon>
        <taxon>Fuerstiella</taxon>
    </lineage>
</organism>
<evidence type="ECO:0000313" key="2">
    <source>
        <dbReference type="Proteomes" id="UP000187735"/>
    </source>
</evidence>